<keyword evidence="3" id="KW-1185">Reference proteome</keyword>
<dbReference type="OrthoDB" id="443318at2759"/>
<organism evidence="3 4">
    <name type="scientific">Branchiostoma belcheri</name>
    <name type="common">Amphioxus</name>
    <dbReference type="NCBI Taxonomy" id="7741"/>
    <lineage>
        <taxon>Eukaryota</taxon>
        <taxon>Metazoa</taxon>
        <taxon>Chordata</taxon>
        <taxon>Cephalochordata</taxon>
        <taxon>Leptocardii</taxon>
        <taxon>Amphioxiformes</taxon>
        <taxon>Branchiostomatidae</taxon>
        <taxon>Branchiostoma</taxon>
    </lineage>
</organism>
<dbReference type="GeneID" id="109479430"/>
<dbReference type="AlphaFoldDB" id="A0A6P4Z659"/>
<proteinExistence type="predicted"/>
<dbReference type="PANTHER" id="PTHR10098">
    <property type="entry name" value="RAPSYN-RELATED"/>
    <property type="match status" value="1"/>
</dbReference>
<dbReference type="PROSITE" id="PS50005">
    <property type="entry name" value="TPR"/>
    <property type="match status" value="1"/>
</dbReference>
<feature type="region of interest" description="Disordered" evidence="2">
    <location>
        <begin position="692"/>
        <end position="731"/>
    </location>
</feature>
<dbReference type="SMART" id="SM00028">
    <property type="entry name" value="TPR"/>
    <property type="match status" value="6"/>
</dbReference>
<dbReference type="Gene3D" id="1.25.40.10">
    <property type="entry name" value="Tetratricopeptide repeat domain"/>
    <property type="match status" value="2"/>
</dbReference>
<dbReference type="Proteomes" id="UP000515135">
    <property type="component" value="Unplaced"/>
</dbReference>
<evidence type="ECO:0000256" key="2">
    <source>
        <dbReference type="SAM" id="MobiDB-lite"/>
    </source>
</evidence>
<dbReference type="SUPFAM" id="SSF53756">
    <property type="entry name" value="UDP-Glycosyltransferase/glycogen phosphorylase"/>
    <property type="match status" value="1"/>
</dbReference>
<evidence type="ECO:0000313" key="4">
    <source>
        <dbReference type="RefSeq" id="XP_019636955.1"/>
    </source>
</evidence>
<dbReference type="SUPFAM" id="SSF48452">
    <property type="entry name" value="TPR-like"/>
    <property type="match status" value="3"/>
</dbReference>
<evidence type="ECO:0000313" key="3">
    <source>
        <dbReference type="Proteomes" id="UP000515135"/>
    </source>
</evidence>
<sequence length="1131" mass="126830">MESLAVLLIQDGYNASQGEISINPKLGKILKEDELDIPVFSTVLQASKQDKQDAQQDGVELLLPKLDPDDPRTNPTLDWLTFDHQVKYPHLPPKIRCTVGHTNATSRAAVRIKKERYPDTGVILFSSDIPEDTEYYKGDEEAMGIGKKEDSILEDAQEADVVFSLGNKIFDHFETQFRAIPASKRPQHVKFVPRPSKIFEDAEVEYKDTETMVVLSIGRVKGVEKLKGYDLAAETLSLVAEKIKVKFHVIGVNKDDFEATKAILEHCKSANLQVTFLPYDTQKDICKEMMKAHLVLMPSRAEPFGLVGLEAIAAGVPVLVSSKSGLADFIHEHVDELHHSIVDMDGSDEGVTVRRWADAIERVLKHNRAEFKTAARGKQQLLSSKYWEEFHLQFIKACTDTGAQHPSEVQRESAAAAHVEDLANRIREPLKEVPGPPPLPIVVEILAQVIPSVKTPEQFLSYASAKAALVTIDITKDETLLLLKQIKPEIKTIEDLVNTTEAVRQLSNIKGVSVIGVKTQSLVFYLKCRDKSGLGQLWYMYKCGKLNDLLVDSLIRKEILQQLRAVSISVTTNIKIEDFRKALVYLLTTPAAKGQPIPRLPQEYPLYQPPTHTTASVLDVLHLDGTNLTRSFGKQQELHIPTATQTDLEDSLDEFEIRLASVPNADVQHPTESPDGTDMHKLISELASLELEQQKGQPRRPRRSSSAGSSGHTPATSGSGSSRPYTPTCTGGQEARLSIKVSLAELNTPAARVDKAQQFDLYCQIGDLYRTELHYLQSALQYYQNMLECSQELSDDRKQAKAYSRLGLTCDILGLQQEAFRNHEKALAIYGVETKNETNICVAYKYLALSLALSGQVSDAKTNYESALAVAMETGNKTEQMDIYCRLGDLHREQLHEPQESHKYYTEMLALARELGRKDWESQAYTRLGLVYYDMGEYEKTLEWDNKNLKMSQESGDKTQQITAHKNIAVNYEALGKLDLARSHYQSAMTIAMETGNKTQQMDIYCKLGDLHREQLHEPQESHKYYTEMLALARDLGRKDREGLAYNRLGLAHYDMGEYEESLEWDKMDLKMSQESEDKTGQITAHQNIAGSYKALGKLDLARSHSQSAMTIAMETVRKQTATGGHYQESG</sequence>
<dbReference type="PANTHER" id="PTHR10098:SF106">
    <property type="entry name" value="TETRATRICOPEPTIDE REPEAT PROTEIN 28-LIKE PROTEIN"/>
    <property type="match status" value="1"/>
</dbReference>
<accession>A0A6P4Z659</accession>
<feature type="repeat" description="TPR" evidence="1">
    <location>
        <begin position="922"/>
        <end position="955"/>
    </location>
</feature>
<dbReference type="RefSeq" id="XP_019636955.1">
    <property type="nucleotide sequence ID" value="XM_019781396.1"/>
</dbReference>
<protein>
    <submittedName>
        <fullName evidence="4">Uncharacterized protein LOC109479430</fullName>
    </submittedName>
</protein>
<dbReference type="CDD" id="cd03801">
    <property type="entry name" value="GT4_PimA-like"/>
    <property type="match status" value="1"/>
</dbReference>
<feature type="compositionally biased region" description="Low complexity" evidence="2">
    <location>
        <begin position="704"/>
        <end position="722"/>
    </location>
</feature>
<dbReference type="Pfam" id="PF20706">
    <property type="entry name" value="GT4-conflict"/>
    <property type="match status" value="1"/>
</dbReference>
<dbReference type="KEGG" id="bbel:109479430"/>
<name>A0A6P4Z659_BRABE</name>
<dbReference type="InterPro" id="IPR011990">
    <property type="entry name" value="TPR-like_helical_dom_sf"/>
</dbReference>
<reference evidence="4" key="1">
    <citation type="submission" date="2025-08" db="UniProtKB">
        <authorList>
            <consortium name="RefSeq"/>
        </authorList>
    </citation>
    <scope>IDENTIFICATION</scope>
    <source>
        <tissue evidence="4">Gonad</tissue>
    </source>
</reference>
<gene>
    <name evidence="4" type="primary">LOC109479430</name>
</gene>
<dbReference type="Pfam" id="PF13424">
    <property type="entry name" value="TPR_12"/>
    <property type="match status" value="2"/>
</dbReference>
<dbReference type="Gene3D" id="3.40.50.2000">
    <property type="entry name" value="Glycogen Phosphorylase B"/>
    <property type="match status" value="1"/>
</dbReference>
<dbReference type="InterPro" id="IPR019734">
    <property type="entry name" value="TPR_rpt"/>
</dbReference>
<evidence type="ECO:0000256" key="1">
    <source>
        <dbReference type="PROSITE-ProRule" id="PRU00339"/>
    </source>
</evidence>
<keyword evidence="1" id="KW-0802">TPR repeat</keyword>